<dbReference type="EMBL" id="JACCCO010000001">
    <property type="protein sequence ID" value="NYF41408.1"/>
    <property type="molecule type" value="Genomic_DNA"/>
</dbReference>
<dbReference type="InterPro" id="IPR001486">
    <property type="entry name" value="Hemoglobin_trunc"/>
</dbReference>
<dbReference type="GO" id="GO:0051537">
    <property type="term" value="F:2 iron, 2 sulfur cluster binding"/>
    <property type="evidence" value="ECO:0007669"/>
    <property type="project" value="UniProtKB-KW"/>
</dbReference>
<evidence type="ECO:0000256" key="6">
    <source>
        <dbReference type="ARBA" id="ARBA00023014"/>
    </source>
</evidence>
<keyword evidence="10" id="KW-1185">Reference proteome</keyword>
<accession>A0A852V165</accession>
<dbReference type="PANTHER" id="PTHR46491:SF3">
    <property type="entry name" value="CDGSH IRON-SULFUR DOMAIN-CONTAINING PROTEIN 3, MITOCHONDRIAL"/>
    <property type="match status" value="1"/>
</dbReference>
<dbReference type="Pfam" id="PF06902">
    <property type="entry name" value="Fer4_19"/>
    <property type="match status" value="1"/>
</dbReference>
<dbReference type="SUPFAM" id="SSF46458">
    <property type="entry name" value="Globin-like"/>
    <property type="match status" value="1"/>
</dbReference>
<keyword evidence="6" id="KW-0411">Iron-sulfur</keyword>
<keyword evidence="4" id="KW-0479">Metal-binding</keyword>
<dbReference type="PANTHER" id="PTHR46491">
    <property type="entry name" value="CDGSH IRON SULFUR DOMAIN PROTEIN HOMOLOG"/>
    <property type="match status" value="1"/>
</dbReference>
<feature type="compositionally biased region" description="Basic and acidic residues" evidence="7">
    <location>
        <begin position="1"/>
        <end position="24"/>
    </location>
</feature>
<feature type="domain" description="Iron-binding zinc finger CDGSH type" evidence="8">
    <location>
        <begin position="321"/>
        <end position="357"/>
    </location>
</feature>
<evidence type="ECO:0000256" key="4">
    <source>
        <dbReference type="ARBA" id="ARBA00022723"/>
    </source>
</evidence>
<protein>
    <submittedName>
        <fullName evidence="9">CDGSH-type Zn-finger protein/truncated hemoglobin YjbI</fullName>
    </submittedName>
</protein>
<feature type="domain" description="Iron-binding zinc finger CDGSH type" evidence="8">
    <location>
        <begin position="169"/>
        <end position="204"/>
    </location>
</feature>
<name>A0A852V165_9ACTN</name>
<dbReference type="GO" id="GO:0046872">
    <property type="term" value="F:metal ion binding"/>
    <property type="evidence" value="ECO:0007669"/>
    <property type="project" value="UniProtKB-KW"/>
</dbReference>
<evidence type="ECO:0000313" key="9">
    <source>
        <dbReference type="EMBL" id="NYF41408.1"/>
    </source>
</evidence>
<keyword evidence="1" id="KW-0813">Transport</keyword>
<dbReference type="InterPro" id="IPR018967">
    <property type="entry name" value="FeS-contain_CDGSH-typ"/>
</dbReference>
<sequence length="609" mass="64744">MTDDRLSALLREASRLEHDIRSGEGPDLGEDVARRLRDSVIAPLHRAAGGDGGADGDGADGGVYAGGGAGGDGGAGEGAGGTPAERLWTLTVAATAERARAAGTASAGLQEATAALQALSLPAAGGEDGDGNGAERLAELRRLMAGVESGIEVAEDGPYLAANVTLYSWLGERIATCPQVALCRCGASETKPLCDGSHSRIGFSGAKDPKRVPDQEDSYPGVGVTVLDNRGLCAHSGFCTDRLASVFRLGREPFVAPSGGRVDEIIAAVRACPSGALGLAIDGREAREVADPVREPAVEVSKDGPYRVTGGIRLTGEGGAAVPRNRGASPEHYSLCRCGHSLNKPFCSGMHWNTSFKDPVPDPDGEVTLFEWTGGLPALTRMTRLFYGKLVPEDPLIGPLFASMSPDHPIRVAKWLGEVFGGPHAYSEGYGGYERMISQHVGRCLTEEQRARWVALMCRAADQAGVPQDAEFRAAFVAYLEWGSRIALENSQHDAQPPAHMPVPRWWWVCDATPGARPSALAVPEEKEPVTLPADGEAVSYGAHIRSLFRPQDRNAMRFAFDLWSCEDVRTHAEEILKRLRGGSMPCDGAWPAEWITAFERWTETGMAE</sequence>
<dbReference type="Gene3D" id="1.10.490.10">
    <property type="entry name" value="Globins"/>
    <property type="match status" value="1"/>
</dbReference>
<evidence type="ECO:0000256" key="3">
    <source>
        <dbReference type="ARBA" id="ARBA00022714"/>
    </source>
</evidence>
<organism evidence="9 10">
    <name type="scientific">Streptosporangium sandarakinum</name>
    <dbReference type="NCBI Taxonomy" id="1260955"/>
    <lineage>
        <taxon>Bacteria</taxon>
        <taxon>Bacillati</taxon>
        <taxon>Actinomycetota</taxon>
        <taxon>Actinomycetes</taxon>
        <taxon>Streptosporangiales</taxon>
        <taxon>Streptosporangiaceae</taxon>
        <taxon>Streptosporangium</taxon>
    </lineage>
</organism>
<evidence type="ECO:0000256" key="2">
    <source>
        <dbReference type="ARBA" id="ARBA00022617"/>
    </source>
</evidence>
<dbReference type="Proteomes" id="UP000576393">
    <property type="component" value="Unassembled WGS sequence"/>
</dbReference>
<dbReference type="Pfam" id="PF01152">
    <property type="entry name" value="Bac_globin"/>
    <property type="match status" value="1"/>
</dbReference>
<proteinExistence type="predicted"/>
<feature type="region of interest" description="Disordered" evidence="7">
    <location>
        <begin position="1"/>
        <end position="30"/>
    </location>
</feature>
<dbReference type="RefSeq" id="WP_179822174.1">
    <property type="nucleotide sequence ID" value="NZ_JACCCO010000001.1"/>
</dbReference>
<dbReference type="InterPro" id="IPR042216">
    <property type="entry name" value="MitoNEET_CISD"/>
</dbReference>
<dbReference type="InterPro" id="IPR012292">
    <property type="entry name" value="Globin/Proto"/>
</dbReference>
<reference evidence="9 10" key="1">
    <citation type="submission" date="2020-07" db="EMBL/GenBank/DDBJ databases">
        <title>Sequencing the genomes of 1000 actinobacteria strains.</title>
        <authorList>
            <person name="Klenk H.-P."/>
        </authorList>
    </citation>
    <scope>NUCLEOTIDE SEQUENCE [LARGE SCALE GENOMIC DNA]</scope>
    <source>
        <strain evidence="9 10">DSM 45763</strain>
    </source>
</reference>
<evidence type="ECO:0000256" key="7">
    <source>
        <dbReference type="SAM" id="MobiDB-lite"/>
    </source>
</evidence>
<evidence type="ECO:0000256" key="1">
    <source>
        <dbReference type="ARBA" id="ARBA00022448"/>
    </source>
</evidence>
<dbReference type="Pfam" id="PF09360">
    <property type="entry name" value="zf-CDGSH"/>
    <property type="match status" value="2"/>
</dbReference>
<keyword evidence="3" id="KW-0001">2Fe-2S</keyword>
<dbReference type="CDD" id="cd14775">
    <property type="entry name" value="TrHb2_O-like"/>
    <property type="match status" value="1"/>
</dbReference>
<evidence type="ECO:0000259" key="8">
    <source>
        <dbReference type="SMART" id="SM00704"/>
    </source>
</evidence>
<keyword evidence="5" id="KW-0408">Iron</keyword>
<dbReference type="InterPro" id="IPR010693">
    <property type="entry name" value="Divergent_4Fe-4S_mono-cluster"/>
</dbReference>
<dbReference type="GO" id="GO:0005737">
    <property type="term" value="C:cytoplasm"/>
    <property type="evidence" value="ECO:0007669"/>
    <property type="project" value="UniProtKB-ARBA"/>
</dbReference>
<dbReference type="GO" id="GO:0019825">
    <property type="term" value="F:oxygen binding"/>
    <property type="evidence" value="ECO:0007669"/>
    <property type="project" value="InterPro"/>
</dbReference>
<evidence type="ECO:0000256" key="5">
    <source>
        <dbReference type="ARBA" id="ARBA00023004"/>
    </source>
</evidence>
<dbReference type="AlphaFoldDB" id="A0A852V165"/>
<gene>
    <name evidence="9" type="ORF">HDA43_003567</name>
</gene>
<dbReference type="InterPro" id="IPR009050">
    <property type="entry name" value="Globin-like_sf"/>
</dbReference>
<keyword evidence="2" id="KW-0349">Heme</keyword>
<dbReference type="Gene3D" id="3.40.5.90">
    <property type="entry name" value="CDGSH iron-sulfur domain, mitoNEET-type"/>
    <property type="match status" value="2"/>
</dbReference>
<dbReference type="GO" id="GO:0020037">
    <property type="term" value="F:heme binding"/>
    <property type="evidence" value="ECO:0007669"/>
    <property type="project" value="InterPro"/>
</dbReference>
<dbReference type="InterPro" id="IPR052950">
    <property type="entry name" value="CISD"/>
</dbReference>
<comment type="caution">
    <text evidence="9">The sequence shown here is derived from an EMBL/GenBank/DDBJ whole genome shotgun (WGS) entry which is preliminary data.</text>
</comment>
<evidence type="ECO:0000313" key="10">
    <source>
        <dbReference type="Proteomes" id="UP000576393"/>
    </source>
</evidence>
<dbReference type="SMART" id="SM00704">
    <property type="entry name" value="ZnF_CDGSH"/>
    <property type="match status" value="2"/>
</dbReference>